<dbReference type="Pfam" id="PF03885">
    <property type="entry name" value="DUF327"/>
    <property type="match status" value="1"/>
</dbReference>
<evidence type="ECO:0000256" key="1">
    <source>
        <dbReference type="SAM" id="MobiDB-lite"/>
    </source>
</evidence>
<gene>
    <name evidence="2" type="ORF">ACFQ4A_13155</name>
</gene>
<dbReference type="RefSeq" id="WP_382401320.1">
    <property type="nucleotide sequence ID" value="NZ_JBHTNH010000028.1"/>
</dbReference>
<dbReference type="EMBL" id="JBHTNH010000028">
    <property type="protein sequence ID" value="MFD1362605.1"/>
    <property type="molecule type" value="Genomic_DNA"/>
</dbReference>
<comment type="caution">
    <text evidence="2">The sequence shown here is derived from an EMBL/GenBank/DDBJ whole genome shotgun (WGS) entry which is preliminary data.</text>
</comment>
<name>A0ABW3ZW23_9BACI</name>
<feature type="compositionally biased region" description="Polar residues" evidence="1">
    <location>
        <begin position="1"/>
        <end position="12"/>
    </location>
</feature>
<protein>
    <submittedName>
        <fullName evidence="2">YaaR family protein</fullName>
    </submittedName>
</protein>
<sequence>MKVNPELQSQIDPTVRTERTPTEGRTSFNDMVQSRTHQLKQQEIQQLMESITRQGDKLARFRSVRDLIKFKRMVKHFLKETTGSALALQTSRNFRMDGQSQQLAIVKAVDDKLVELTDDVMNEEQKTIDLLGLIGEIKGLLINLYT</sequence>
<evidence type="ECO:0000313" key="3">
    <source>
        <dbReference type="Proteomes" id="UP001597178"/>
    </source>
</evidence>
<dbReference type="Proteomes" id="UP001597178">
    <property type="component" value="Unassembled WGS sequence"/>
</dbReference>
<organism evidence="2 3">
    <name type="scientific">Lentibacillus salinarum</name>
    <dbReference type="NCBI Taxonomy" id="446820"/>
    <lineage>
        <taxon>Bacteria</taxon>
        <taxon>Bacillati</taxon>
        <taxon>Bacillota</taxon>
        <taxon>Bacilli</taxon>
        <taxon>Bacillales</taxon>
        <taxon>Bacillaceae</taxon>
        <taxon>Lentibacillus</taxon>
    </lineage>
</organism>
<dbReference type="InterPro" id="IPR024042">
    <property type="entry name" value="TM1646-like_dom_sf"/>
</dbReference>
<keyword evidence="3" id="KW-1185">Reference proteome</keyword>
<dbReference type="InterPro" id="IPR005585">
    <property type="entry name" value="DUF327"/>
</dbReference>
<proteinExistence type="predicted"/>
<dbReference type="Gene3D" id="1.20.120.490">
    <property type="entry name" value="Hypothetical protein TM1646-like domain"/>
    <property type="match status" value="1"/>
</dbReference>
<accession>A0ABW3ZW23</accession>
<feature type="region of interest" description="Disordered" evidence="1">
    <location>
        <begin position="1"/>
        <end position="27"/>
    </location>
</feature>
<evidence type="ECO:0000313" key="2">
    <source>
        <dbReference type="EMBL" id="MFD1362605.1"/>
    </source>
</evidence>
<reference evidence="3" key="1">
    <citation type="journal article" date="2019" name="Int. J. Syst. Evol. Microbiol.">
        <title>The Global Catalogue of Microorganisms (GCM) 10K type strain sequencing project: providing services to taxonomists for standard genome sequencing and annotation.</title>
        <authorList>
            <consortium name="The Broad Institute Genomics Platform"/>
            <consortium name="The Broad Institute Genome Sequencing Center for Infectious Disease"/>
            <person name="Wu L."/>
            <person name="Ma J."/>
        </authorList>
    </citation>
    <scope>NUCLEOTIDE SEQUENCE [LARGE SCALE GENOMIC DNA]</scope>
    <source>
        <strain evidence="3">CCUG 54822</strain>
    </source>
</reference>
<dbReference type="SUPFAM" id="SSF158397">
    <property type="entry name" value="TM1646-like"/>
    <property type="match status" value="1"/>
</dbReference>